<dbReference type="RefSeq" id="WP_044826083.1">
    <property type="nucleotide sequence ID" value="NZ_CP009687.1"/>
</dbReference>
<comment type="similarity">
    <text evidence="1 7">Belongs to the DeoC/FbaB aldolase family. DeoC type 1 subfamily.</text>
</comment>
<dbReference type="PANTHER" id="PTHR10889">
    <property type="entry name" value="DEOXYRIBOSE-PHOSPHATE ALDOLASE"/>
    <property type="match status" value="1"/>
</dbReference>
<dbReference type="GO" id="GO:0009264">
    <property type="term" value="P:deoxyribonucleotide catabolic process"/>
    <property type="evidence" value="ECO:0007669"/>
    <property type="project" value="UniProtKB-UniRule"/>
</dbReference>
<dbReference type="InterPro" id="IPR028581">
    <property type="entry name" value="DeoC_typeI"/>
</dbReference>
<evidence type="ECO:0000313" key="8">
    <source>
        <dbReference type="EMBL" id="AKL93753.1"/>
    </source>
</evidence>
<dbReference type="EMBL" id="CP009687">
    <property type="protein sequence ID" value="AKL93753.1"/>
    <property type="molecule type" value="Genomic_DNA"/>
</dbReference>
<evidence type="ECO:0000256" key="6">
    <source>
        <dbReference type="ARBA" id="ARBA00056337"/>
    </source>
</evidence>
<dbReference type="GO" id="GO:0006018">
    <property type="term" value="P:2-deoxyribose 1-phosphate catabolic process"/>
    <property type="evidence" value="ECO:0007669"/>
    <property type="project" value="UniProtKB-UniRule"/>
</dbReference>
<dbReference type="FunFam" id="3.20.20.70:FF:000044">
    <property type="entry name" value="Deoxyribose-phosphate aldolase"/>
    <property type="match status" value="1"/>
</dbReference>
<feature type="active site" description="Proton donor/acceptor" evidence="7">
    <location>
        <position position="96"/>
    </location>
</feature>
<dbReference type="KEGG" id="cace:CACET_c02370"/>
<dbReference type="Gene3D" id="3.20.20.70">
    <property type="entry name" value="Aldolase class I"/>
    <property type="match status" value="1"/>
</dbReference>
<dbReference type="NCBIfam" id="TIGR00126">
    <property type="entry name" value="deoC"/>
    <property type="match status" value="1"/>
</dbReference>
<accession>A0A0D8I673</accession>
<dbReference type="EC" id="4.1.2.4" evidence="7"/>
<keyword evidence="3 7" id="KW-0456">Lyase</keyword>
<dbReference type="HAMAP" id="MF_00114">
    <property type="entry name" value="DeoC_type1"/>
    <property type="match status" value="1"/>
</dbReference>
<dbReference type="UniPathway" id="UPA00002">
    <property type="reaction ID" value="UER00468"/>
</dbReference>
<dbReference type="InterPro" id="IPR013785">
    <property type="entry name" value="Aldolase_TIM"/>
</dbReference>
<name>A0A0D8I673_9CLOT</name>
<comment type="function">
    <text evidence="6 7">Catalyzes a reversible aldol reaction between acetaldehyde and D-glyceraldehyde 3-phosphate to generate 2-deoxy-D-ribose 5-phosphate.</text>
</comment>
<dbReference type="CDD" id="cd00959">
    <property type="entry name" value="DeoC"/>
    <property type="match status" value="1"/>
</dbReference>
<gene>
    <name evidence="7 8" type="primary">deoC</name>
    <name evidence="8" type="ORF">CACET_c02370</name>
</gene>
<evidence type="ECO:0000313" key="9">
    <source>
        <dbReference type="Proteomes" id="UP000035704"/>
    </source>
</evidence>
<dbReference type="STRING" id="84022.CACET_c02370"/>
<protein>
    <recommendedName>
        <fullName evidence="7">Deoxyribose-phosphate aldolase</fullName>
        <shortName evidence="7">DERA</shortName>
        <ecNumber evidence="7">4.1.2.4</ecNumber>
    </recommendedName>
    <alternativeName>
        <fullName evidence="7">2-deoxy-D-ribose 5-phosphate aldolase</fullName>
    </alternativeName>
    <alternativeName>
        <fullName evidence="7">Phosphodeoxyriboaldolase</fullName>
        <shortName evidence="7">Deoxyriboaldolase</shortName>
    </alternativeName>
</protein>
<evidence type="ECO:0000256" key="7">
    <source>
        <dbReference type="HAMAP-Rule" id="MF_00114"/>
    </source>
</evidence>
<dbReference type="InterPro" id="IPR011343">
    <property type="entry name" value="DeoC"/>
</dbReference>
<keyword evidence="2 7" id="KW-0963">Cytoplasm</keyword>
<evidence type="ECO:0000256" key="2">
    <source>
        <dbReference type="ARBA" id="ARBA00022490"/>
    </source>
</evidence>
<dbReference type="Pfam" id="PF01791">
    <property type="entry name" value="DeoC"/>
    <property type="match status" value="1"/>
</dbReference>
<comment type="subcellular location">
    <subcellularLocation>
        <location evidence="7">Cytoplasm</location>
    </subcellularLocation>
</comment>
<dbReference type="SUPFAM" id="SSF51569">
    <property type="entry name" value="Aldolase"/>
    <property type="match status" value="1"/>
</dbReference>
<evidence type="ECO:0000256" key="5">
    <source>
        <dbReference type="ARBA" id="ARBA00048791"/>
    </source>
</evidence>
<organism evidence="8 9">
    <name type="scientific">Clostridium aceticum</name>
    <dbReference type="NCBI Taxonomy" id="84022"/>
    <lineage>
        <taxon>Bacteria</taxon>
        <taxon>Bacillati</taxon>
        <taxon>Bacillota</taxon>
        <taxon>Clostridia</taxon>
        <taxon>Eubacteriales</taxon>
        <taxon>Clostridiaceae</taxon>
        <taxon>Clostridium</taxon>
    </lineage>
</organism>
<dbReference type="GO" id="GO:0016052">
    <property type="term" value="P:carbohydrate catabolic process"/>
    <property type="evidence" value="ECO:0007669"/>
    <property type="project" value="TreeGrafter"/>
</dbReference>
<dbReference type="InterPro" id="IPR002915">
    <property type="entry name" value="DeoC/FbaB/LacD_aldolase"/>
</dbReference>
<keyword evidence="9" id="KW-1185">Reference proteome</keyword>
<feature type="active site" description="Proton donor/acceptor" evidence="7">
    <location>
        <position position="188"/>
    </location>
</feature>
<dbReference type="PANTHER" id="PTHR10889:SF1">
    <property type="entry name" value="DEOXYRIBOSE-PHOSPHATE ALDOLASE"/>
    <property type="match status" value="1"/>
</dbReference>
<dbReference type="SMART" id="SM01133">
    <property type="entry name" value="DeoC"/>
    <property type="match status" value="1"/>
</dbReference>
<comment type="catalytic activity">
    <reaction evidence="5 7">
        <text>2-deoxy-D-ribose 5-phosphate = D-glyceraldehyde 3-phosphate + acetaldehyde</text>
        <dbReference type="Rhea" id="RHEA:12821"/>
        <dbReference type="ChEBI" id="CHEBI:15343"/>
        <dbReference type="ChEBI" id="CHEBI:59776"/>
        <dbReference type="ChEBI" id="CHEBI:62877"/>
        <dbReference type="EC" id="4.1.2.4"/>
    </reaction>
</comment>
<sequence length="222" mass="24128">MISNKIKEKVAGMIDHTILKPEATKEEIIQLCDEAKRYNFASVCIHPHFVPLAYDLLKDTDVKVCTVIGFPLGLNTTEVKRYETKKAIEAGATEVDMVINVGQLKDKNYEFVLKDIKAVVDEAKVKAIVKVIIETCILTKEEKVKACKICVDAGADFVKTSTGFNKGGATKEDIELMSSIVHPKLKVKASGGIRSAADAVMMIEAGADRIGTSSGVKILNEA</sequence>
<reference evidence="8 9" key="1">
    <citation type="submission" date="2014-10" db="EMBL/GenBank/DDBJ databases">
        <title>Genome sequence of Clostridium aceticum DSM 1496.</title>
        <authorList>
            <person name="Poehlein A."/>
            <person name="Schiel-Bengelsdorf B."/>
            <person name="Gottschalk G."/>
            <person name="Duerre P."/>
            <person name="Daniel R."/>
        </authorList>
    </citation>
    <scope>NUCLEOTIDE SEQUENCE [LARGE SCALE GENOMIC DNA]</scope>
    <source>
        <strain evidence="8 9">DSM 1496</strain>
    </source>
</reference>
<dbReference type="AlphaFoldDB" id="A0A0D8I673"/>
<evidence type="ECO:0000256" key="4">
    <source>
        <dbReference type="ARBA" id="ARBA00023270"/>
    </source>
</evidence>
<comment type="pathway">
    <text evidence="7">Carbohydrate degradation; 2-deoxy-D-ribose 1-phosphate degradation; D-glyceraldehyde 3-phosphate and acetaldehyde from 2-deoxy-alpha-D-ribose 1-phosphate: step 2/2.</text>
</comment>
<feature type="active site" description="Schiff-base intermediate with acetaldehyde" evidence="7">
    <location>
        <position position="159"/>
    </location>
</feature>
<evidence type="ECO:0000256" key="1">
    <source>
        <dbReference type="ARBA" id="ARBA00010936"/>
    </source>
</evidence>
<dbReference type="Proteomes" id="UP000035704">
    <property type="component" value="Chromosome"/>
</dbReference>
<dbReference type="GO" id="GO:0004139">
    <property type="term" value="F:deoxyribose-phosphate aldolase activity"/>
    <property type="evidence" value="ECO:0007669"/>
    <property type="project" value="UniProtKB-UniRule"/>
</dbReference>
<dbReference type="PATRIC" id="fig|84022.5.peg.1984"/>
<evidence type="ECO:0000256" key="3">
    <source>
        <dbReference type="ARBA" id="ARBA00023239"/>
    </source>
</evidence>
<dbReference type="GO" id="GO:0005737">
    <property type="term" value="C:cytoplasm"/>
    <property type="evidence" value="ECO:0007669"/>
    <property type="project" value="UniProtKB-SubCell"/>
</dbReference>
<dbReference type="OrthoDB" id="9778711at2"/>
<keyword evidence="4 7" id="KW-0704">Schiff base</keyword>
<dbReference type="PIRSF" id="PIRSF001357">
    <property type="entry name" value="DeoC"/>
    <property type="match status" value="1"/>
</dbReference>
<proteinExistence type="inferred from homology"/>